<comment type="caution">
    <text evidence="1">The sequence shown here is derived from an EMBL/GenBank/DDBJ whole genome shotgun (WGS) entry which is preliminary data.</text>
</comment>
<proteinExistence type="predicted"/>
<name>A0A4Y2MMF1_ARAVE</name>
<keyword evidence="2" id="KW-1185">Reference proteome</keyword>
<sequence>MKNSPPGHACVDEVHSIRSNMKKAMNKTDFYSSIGSITILIQVNPTLNSFFLKLSCKPCQTKAAYCCRWLGEHLTQPSAEVAFRWIFPTSEGKGDMSGLI</sequence>
<gene>
    <name evidence="1" type="ORF">AVEN_200946_1</name>
</gene>
<organism evidence="1 2">
    <name type="scientific">Araneus ventricosus</name>
    <name type="common">Orbweaver spider</name>
    <name type="synonym">Epeira ventricosa</name>
    <dbReference type="NCBI Taxonomy" id="182803"/>
    <lineage>
        <taxon>Eukaryota</taxon>
        <taxon>Metazoa</taxon>
        <taxon>Ecdysozoa</taxon>
        <taxon>Arthropoda</taxon>
        <taxon>Chelicerata</taxon>
        <taxon>Arachnida</taxon>
        <taxon>Araneae</taxon>
        <taxon>Araneomorphae</taxon>
        <taxon>Entelegynae</taxon>
        <taxon>Araneoidea</taxon>
        <taxon>Araneidae</taxon>
        <taxon>Araneus</taxon>
    </lineage>
</organism>
<dbReference type="Proteomes" id="UP000499080">
    <property type="component" value="Unassembled WGS sequence"/>
</dbReference>
<reference evidence="1 2" key="1">
    <citation type="journal article" date="2019" name="Sci. Rep.">
        <title>Orb-weaving spider Araneus ventricosus genome elucidates the spidroin gene catalogue.</title>
        <authorList>
            <person name="Kono N."/>
            <person name="Nakamura H."/>
            <person name="Ohtoshi R."/>
            <person name="Moran D.A.P."/>
            <person name="Shinohara A."/>
            <person name="Yoshida Y."/>
            <person name="Fujiwara M."/>
            <person name="Mori M."/>
            <person name="Tomita M."/>
            <person name="Arakawa K."/>
        </authorList>
    </citation>
    <scope>NUCLEOTIDE SEQUENCE [LARGE SCALE GENOMIC DNA]</scope>
</reference>
<dbReference type="EMBL" id="BGPR01204922">
    <property type="protein sequence ID" value="GBN27709.1"/>
    <property type="molecule type" value="Genomic_DNA"/>
</dbReference>
<dbReference type="AlphaFoldDB" id="A0A4Y2MMF1"/>
<evidence type="ECO:0000313" key="1">
    <source>
        <dbReference type="EMBL" id="GBN27709.1"/>
    </source>
</evidence>
<accession>A0A4Y2MMF1</accession>
<evidence type="ECO:0000313" key="2">
    <source>
        <dbReference type="Proteomes" id="UP000499080"/>
    </source>
</evidence>
<protein>
    <submittedName>
        <fullName evidence="1">Uncharacterized protein</fullName>
    </submittedName>
</protein>